<keyword evidence="2" id="KW-1133">Transmembrane helix</keyword>
<feature type="region of interest" description="Disordered" evidence="1">
    <location>
        <begin position="1"/>
        <end position="20"/>
    </location>
</feature>
<keyword evidence="5" id="KW-1185">Reference proteome</keyword>
<dbReference type="AlphaFoldDB" id="A0A2T7SPA2"/>
<dbReference type="OrthoDB" id="4327547at2"/>
<evidence type="ECO:0000256" key="1">
    <source>
        <dbReference type="SAM" id="MobiDB-lite"/>
    </source>
</evidence>
<keyword evidence="2" id="KW-0812">Transmembrane</keyword>
<gene>
    <name evidence="4" type="ORF">Y717_09635</name>
</gene>
<evidence type="ECO:0000313" key="5">
    <source>
        <dbReference type="Proteomes" id="UP000245992"/>
    </source>
</evidence>
<evidence type="ECO:0000256" key="2">
    <source>
        <dbReference type="SAM" id="Phobius"/>
    </source>
</evidence>
<feature type="domain" description="YcxB-like C-terminal" evidence="3">
    <location>
        <begin position="118"/>
        <end position="181"/>
    </location>
</feature>
<dbReference type="EMBL" id="AZSP01000382">
    <property type="protein sequence ID" value="PVE04729.1"/>
    <property type="molecule type" value="Genomic_DNA"/>
</dbReference>
<keyword evidence="2" id="KW-0472">Membrane</keyword>
<proteinExistence type="predicted"/>
<dbReference type="Proteomes" id="UP000245992">
    <property type="component" value="Unassembled WGS sequence"/>
</dbReference>
<organism evidence="4 5">
    <name type="scientific">Streptomyces scopuliridis RB72</name>
    <dbReference type="NCBI Taxonomy" id="1440053"/>
    <lineage>
        <taxon>Bacteria</taxon>
        <taxon>Bacillati</taxon>
        <taxon>Actinomycetota</taxon>
        <taxon>Actinomycetes</taxon>
        <taxon>Kitasatosporales</taxon>
        <taxon>Streptomycetaceae</taxon>
        <taxon>Streptomyces</taxon>
    </lineage>
</organism>
<evidence type="ECO:0000259" key="3">
    <source>
        <dbReference type="Pfam" id="PF14317"/>
    </source>
</evidence>
<sequence>MTEGRSAEGTDNGAETSADAVDERSAVQLVYRPRSADTLVGLRVRERIKRTGLLLRGVFLALWVGQWLVSAVGRGSIDAVSTVLFVFVVLLVWGYPRLQAAHVQRIIGWQGEYRATVSPSGITCRSDHSTLIQKWSVFQGYRETAGHFVLLSRDPNIMCLDVLPKRGVHEAEDLDRLRAILDQHTTRV</sequence>
<feature type="transmembrane region" description="Helical" evidence="2">
    <location>
        <begin position="79"/>
        <end position="96"/>
    </location>
</feature>
<feature type="transmembrane region" description="Helical" evidence="2">
    <location>
        <begin position="53"/>
        <end position="73"/>
    </location>
</feature>
<dbReference type="RefSeq" id="WP_051745695.1">
    <property type="nucleotide sequence ID" value="NZ_AZSP01000382.1"/>
</dbReference>
<reference evidence="4 5" key="1">
    <citation type="submission" date="2013-12" db="EMBL/GenBank/DDBJ databases">
        <title>Annotated genome of Streptomyces scopuliridis.</title>
        <authorList>
            <person name="Olson J.B."/>
        </authorList>
    </citation>
    <scope>NUCLEOTIDE SEQUENCE [LARGE SCALE GENOMIC DNA]</scope>
    <source>
        <strain evidence="4 5">RB72</strain>
    </source>
</reference>
<comment type="caution">
    <text evidence="4">The sequence shown here is derived from an EMBL/GenBank/DDBJ whole genome shotgun (WGS) entry which is preliminary data.</text>
</comment>
<dbReference type="InterPro" id="IPR025588">
    <property type="entry name" value="YcxB-like_C"/>
</dbReference>
<name>A0A2T7SPA2_9ACTN</name>
<evidence type="ECO:0000313" key="4">
    <source>
        <dbReference type="EMBL" id="PVE04729.1"/>
    </source>
</evidence>
<accession>A0A2T7SPA2</accession>
<dbReference type="Pfam" id="PF14317">
    <property type="entry name" value="YcxB"/>
    <property type="match status" value="1"/>
</dbReference>
<protein>
    <recommendedName>
        <fullName evidence="3">YcxB-like C-terminal domain-containing protein</fullName>
    </recommendedName>
</protein>